<dbReference type="Gene3D" id="1.10.10.60">
    <property type="entry name" value="Homeodomain-like"/>
    <property type="match status" value="1"/>
</dbReference>
<accession>A0ABQ8ES47</accession>
<dbReference type="SUPFAM" id="SSF46689">
    <property type="entry name" value="Homeodomain-like"/>
    <property type="match status" value="1"/>
</dbReference>
<dbReference type="CDD" id="cd00086">
    <property type="entry name" value="homeodomain"/>
    <property type="match status" value="1"/>
</dbReference>
<name>A0ABQ8ES47_9FUNG</name>
<comment type="caution">
    <text evidence="3">The sequence shown here is derived from an EMBL/GenBank/DDBJ whole genome shotgun (WGS) entry which is preliminary data.</text>
</comment>
<keyword evidence="1" id="KW-0539">Nucleus</keyword>
<dbReference type="Proteomes" id="UP001648503">
    <property type="component" value="Unassembled WGS sequence"/>
</dbReference>
<comment type="subcellular location">
    <subcellularLocation>
        <location evidence="1">Nucleus</location>
    </subcellularLocation>
</comment>
<dbReference type="SMART" id="SM00389">
    <property type="entry name" value="HOX"/>
    <property type="match status" value="1"/>
</dbReference>
<evidence type="ECO:0000256" key="1">
    <source>
        <dbReference type="PROSITE-ProRule" id="PRU00108"/>
    </source>
</evidence>
<feature type="domain" description="Homeobox" evidence="2">
    <location>
        <begin position="272"/>
        <end position="319"/>
    </location>
</feature>
<evidence type="ECO:0000259" key="2">
    <source>
        <dbReference type="PROSITE" id="PS50071"/>
    </source>
</evidence>
<evidence type="ECO:0000313" key="4">
    <source>
        <dbReference type="Proteomes" id="UP001648503"/>
    </source>
</evidence>
<feature type="DNA-binding region" description="Homeobox" evidence="1">
    <location>
        <begin position="274"/>
        <end position="320"/>
    </location>
</feature>
<dbReference type="InterPro" id="IPR009057">
    <property type="entry name" value="Homeodomain-like_sf"/>
</dbReference>
<keyword evidence="1" id="KW-0371">Homeobox</keyword>
<evidence type="ECO:0000313" key="3">
    <source>
        <dbReference type="EMBL" id="KAH6585682.1"/>
    </source>
</evidence>
<reference evidence="3 4" key="1">
    <citation type="submission" date="2021-02" db="EMBL/GenBank/DDBJ databases">
        <title>Variation within the Batrachochytrium salamandrivorans European outbreak.</title>
        <authorList>
            <person name="Kelly M."/>
            <person name="Pasmans F."/>
            <person name="Shea T.P."/>
            <person name="Munoz J.F."/>
            <person name="Carranza S."/>
            <person name="Cuomo C.A."/>
            <person name="Martel A."/>
        </authorList>
    </citation>
    <scope>NUCLEOTIDE SEQUENCE [LARGE SCALE GENOMIC DNA]</scope>
    <source>
        <strain evidence="3 4">AMFP18/2</strain>
    </source>
</reference>
<dbReference type="InterPro" id="IPR001356">
    <property type="entry name" value="HD"/>
</dbReference>
<sequence>MDSLERAVAHVKIQLGMLSVSREEAEQILQDDVYGYRSSLLLQVSSSTLRPEYTINPQWGVNHLNLLDTGLCPPRRSSSLGTLGQSLASPHAECTASATHSSFVLSTPLAHDVTVPKMTSSTETNLATTNLATTNPGAFRHSQVIHKGWDTRIRNQILIIRQVYSEHRETLVSGLMQEWSTMRSLLLRHAAFLPMADRSLAILEENMEKLISRQILALQYTALLQVLRITGEPIPFGYDLSPEMIYSKDSLNHLAVQSLLPSRGDLLLNYSQVVLLESSFAVSQTFSKLEKKRLAYTTGLRLDDIVKWFEMKRMSTSAGQIYRVQTDMAIDPFTYPASATSILSSSSSSNDDSAVHIEGLHPLGTYIGDKQQSSLSGMDIHSTSNTGATPYHITNKYTDALLQTPQLMQPNDTRIYNAVAGNTLPLSGIHAPIFSRLQHMWTDNSKTKQPYQLQGQPPHSDLVFENDIITWHPSTH</sequence>
<gene>
    <name evidence="3" type="ORF">BASA50_001016</name>
</gene>
<protein>
    <recommendedName>
        <fullName evidence="2">Homeobox domain-containing protein</fullName>
    </recommendedName>
</protein>
<dbReference type="EMBL" id="JAFCIX010000579">
    <property type="protein sequence ID" value="KAH6585682.1"/>
    <property type="molecule type" value="Genomic_DNA"/>
</dbReference>
<keyword evidence="1" id="KW-0238">DNA-binding</keyword>
<dbReference type="PROSITE" id="PS50071">
    <property type="entry name" value="HOMEOBOX_2"/>
    <property type="match status" value="1"/>
</dbReference>
<proteinExistence type="predicted"/>
<keyword evidence="4" id="KW-1185">Reference proteome</keyword>
<organism evidence="3 4">
    <name type="scientific">Batrachochytrium salamandrivorans</name>
    <dbReference type="NCBI Taxonomy" id="1357716"/>
    <lineage>
        <taxon>Eukaryota</taxon>
        <taxon>Fungi</taxon>
        <taxon>Fungi incertae sedis</taxon>
        <taxon>Chytridiomycota</taxon>
        <taxon>Chytridiomycota incertae sedis</taxon>
        <taxon>Chytridiomycetes</taxon>
        <taxon>Rhizophydiales</taxon>
        <taxon>Rhizophydiales incertae sedis</taxon>
        <taxon>Batrachochytrium</taxon>
    </lineage>
</organism>